<protein>
    <recommendedName>
        <fullName evidence="3">Phage capsid-like C-terminal domain-containing protein</fullName>
    </recommendedName>
</protein>
<gene>
    <name evidence="4" type="ORF">S03H2_56323</name>
</gene>
<evidence type="ECO:0000259" key="3">
    <source>
        <dbReference type="Pfam" id="PF05065"/>
    </source>
</evidence>
<reference evidence="4" key="1">
    <citation type="journal article" date="2014" name="Front. Microbiol.">
        <title>High frequency of phylogenetically diverse reductive dehalogenase-homologous genes in deep subseafloor sedimentary metagenomes.</title>
        <authorList>
            <person name="Kawai M."/>
            <person name="Futagami T."/>
            <person name="Toyoda A."/>
            <person name="Takaki Y."/>
            <person name="Nishi S."/>
            <person name="Hori S."/>
            <person name="Arai W."/>
            <person name="Tsubouchi T."/>
            <person name="Morono Y."/>
            <person name="Uchiyama I."/>
            <person name="Ito T."/>
            <person name="Fujiyama A."/>
            <person name="Inagaki F."/>
            <person name="Takami H."/>
        </authorList>
    </citation>
    <scope>NUCLEOTIDE SEQUENCE</scope>
    <source>
        <strain evidence="4">Expedition CK06-06</strain>
    </source>
</reference>
<keyword evidence="2" id="KW-0946">Virion</keyword>
<evidence type="ECO:0000313" key="4">
    <source>
        <dbReference type="EMBL" id="GAH87013.1"/>
    </source>
</evidence>
<dbReference type="SUPFAM" id="SSF56563">
    <property type="entry name" value="Major capsid protein gp5"/>
    <property type="match status" value="1"/>
</dbReference>
<dbReference type="InterPro" id="IPR024455">
    <property type="entry name" value="Phage_capsid"/>
</dbReference>
<comment type="subcellular location">
    <subcellularLocation>
        <location evidence="1">Virion</location>
    </subcellularLocation>
</comment>
<dbReference type="NCBIfam" id="TIGR01554">
    <property type="entry name" value="major_cap_HK97"/>
    <property type="match status" value="1"/>
</dbReference>
<evidence type="ECO:0000256" key="2">
    <source>
        <dbReference type="ARBA" id="ARBA00022844"/>
    </source>
</evidence>
<dbReference type="GO" id="GO:0044423">
    <property type="term" value="C:virion component"/>
    <property type="evidence" value="ECO:0007669"/>
    <property type="project" value="UniProtKB-KW"/>
</dbReference>
<dbReference type="EMBL" id="BARU01036018">
    <property type="protein sequence ID" value="GAH87013.1"/>
    <property type="molecule type" value="Genomic_DNA"/>
</dbReference>
<accession>X1KYK4</accession>
<feature type="domain" description="Phage capsid-like C-terminal" evidence="3">
    <location>
        <begin position="139"/>
        <end position="248"/>
    </location>
</feature>
<name>X1KYK4_9ZZZZ</name>
<comment type="caution">
    <text evidence="4">The sequence shown here is derived from an EMBL/GenBank/DDBJ whole genome shotgun (WGS) entry which is preliminary data.</text>
</comment>
<organism evidence="4">
    <name type="scientific">marine sediment metagenome</name>
    <dbReference type="NCBI Taxonomy" id="412755"/>
    <lineage>
        <taxon>unclassified sequences</taxon>
        <taxon>metagenomes</taxon>
        <taxon>ecological metagenomes</taxon>
    </lineage>
</organism>
<dbReference type="InterPro" id="IPR054612">
    <property type="entry name" value="Phage_capsid-like_C"/>
</dbReference>
<evidence type="ECO:0000256" key="1">
    <source>
        <dbReference type="ARBA" id="ARBA00004328"/>
    </source>
</evidence>
<proteinExistence type="predicted"/>
<dbReference type="AlphaFoldDB" id="X1KYK4"/>
<dbReference type="Pfam" id="PF05065">
    <property type="entry name" value="Phage_capsid"/>
    <property type="match status" value="1"/>
</dbReference>
<feature type="non-terminal residue" evidence="4">
    <location>
        <position position="1"/>
    </location>
</feature>
<feature type="non-terminal residue" evidence="4">
    <location>
        <position position="253"/>
    </location>
</feature>
<sequence>LVKEARAILEKADAEKRALSAEERGQYDTMFAEIGTLKEEIDRREKQEAVEREMAAVQPAAVGPTLAAGDDPAAAGRAGAPRTVELRRSVCGDERRVTIPDEKTAAEQRAIYCRFLRGGTRALTEAEQRALQADSDIGGGFLTPPTQFMAELIQAVDDETFVRQAARVLPPLAQADSLGAPSLDADPTSPTWTVEIATGDEDTAMAFGKRELRPYPLAQRIKISKTLVLRAALPVDTIVRARLAYKTGIVQEN</sequence>